<dbReference type="Proteomes" id="UP000550086">
    <property type="component" value="Unassembled WGS sequence"/>
</dbReference>
<feature type="transmembrane region" description="Helical" evidence="9">
    <location>
        <begin position="416"/>
        <end position="437"/>
    </location>
</feature>
<evidence type="ECO:0000256" key="2">
    <source>
        <dbReference type="ARBA" id="ARBA00008744"/>
    </source>
</evidence>
<keyword evidence="7 9" id="KW-0472">Membrane</keyword>
<dbReference type="GO" id="GO:0000030">
    <property type="term" value="F:mannosyltransferase activity"/>
    <property type="evidence" value="ECO:0007669"/>
    <property type="project" value="InterPro"/>
</dbReference>
<evidence type="ECO:0000313" key="10">
    <source>
        <dbReference type="EMBL" id="NXS92237.1"/>
    </source>
</evidence>
<dbReference type="EMBL" id="VZTM01005719">
    <property type="protein sequence ID" value="NXS92237.1"/>
    <property type="molecule type" value="Genomic_DNA"/>
</dbReference>
<dbReference type="GO" id="GO:0005637">
    <property type="term" value="C:nuclear inner membrane"/>
    <property type="evidence" value="ECO:0007669"/>
    <property type="project" value="TreeGrafter"/>
</dbReference>
<dbReference type="InterPro" id="IPR047465">
    <property type="entry name" value="Dpy19L3"/>
</dbReference>
<dbReference type="AlphaFoldDB" id="A0A7L2YH36"/>
<dbReference type="CDD" id="cd20181">
    <property type="entry name" value="Dpy19L3"/>
    <property type="match status" value="1"/>
</dbReference>
<keyword evidence="11" id="KW-1185">Reference proteome</keyword>
<feature type="transmembrane region" description="Helical" evidence="9">
    <location>
        <begin position="266"/>
        <end position="284"/>
    </location>
</feature>
<feature type="transmembrane region" description="Helical" evidence="9">
    <location>
        <begin position="296"/>
        <end position="324"/>
    </location>
</feature>
<dbReference type="InterPro" id="IPR018732">
    <property type="entry name" value="Dpy-19/Dpy-19-like"/>
</dbReference>
<dbReference type="Pfam" id="PF10034">
    <property type="entry name" value="Dpy19"/>
    <property type="match status" value="1"/>
</dbReference>
<evidence type="ECO:0000313" key="11">
    <source>
        <dbReference type="Proteomes" id="UP000550086"/>
    </source>
</evidence>
<organism evidence="10 11">
    <name type="scientific">Jacana jacana</name>
    <name type="common">Wattled jacana</name>
    <name type="synonym">Parra jacana</name>
    <dbReference type="NCBI Taxonomy" id="54508"/>
    <lineage>
        <taxon>Eukaryota</taxon>
        <taxon>Metazoa</taxon>
        <taxon>Chordata</taxon>
        <taxon>Craniata</taxon>
        <taxon>Vertebrata</taxon>
        <taxon>Euteleostomi</taxon>
        <taxon>Archelosauria</taxon>
        <taxon>Archosauria</taxon>
        <taxon>Dinosauria</taxon>
        <taxon>Saurischia</taxon>
        <taxon>Theropoda</taxon>
        <taxon>Coelurosauria</taxon>
        <taxon>Aves</taxon>
        <taxon>Neognathae</taxon>
        <taxon>Neoaves</taxon>
        <taxon>Charadriiformes</taxon>
        <taxon>Jacanidae</taxon>
        <taxon>Jacana</taxon>
    </lineage>
</organism>
<keyword evidence="6 9" id="KW-1133">Transmembrane helix</keyword>
<evidence type="ECO:0000256" key="1">
    <source>
        <dbReference type="ARBA" id="ARBA00004141"/>
    </source>
</evidence>
<evidence type="ECO:0000256" key="5">
    <source>
        <dbReference type="ARBA" id="ARBA00022692"/>
    </source>
</evidence>
<feature type="non-terminal residue" evidence="10">
    <location>
        <position position="1"/>
    </location>
</feature>
<keyword evidence="3 10" id="KW-0328">Glycosyltransferase</keyword>
<feature type="region of interest" description="Disordered" evidence="8">
    <location>
        <begin position="1"/>
        <end position="32"/>
    </location>
</feature>
<dbReference type="OrthoDB" id="6019623at2759"/>
<comment type="subcellular location">
    <subcellularLocation>
        <location evidence="1">Membrane</location>
        <topology evidence="1">Multi-pass membrane protein</topology>
    </subcellularLocation>
</comment>
<gene>
    <name evidence="10" type="primary">Dpy19l3</name>
    <name evidence="10" type="ORF">JACJAC_R07289</name>
</gene>
<evidence type="ECO:0000256" key="4">
    <source>
        <dbReference type="ARBA" id="ARBA00022679"/>
    </source>
</evidence>
<sequence>MTTLRQRRVGKGTEAAEDQPAEEKNGKPDGEILSDHTGGKLWNILSITVGGIVAISLGLLTSVYVATLHENDLWFSNIKEVEREISFRTECGLYYSYYKQMIQAASIQQGLHGLVYDNKTESVRTINILERMNVYQEVFLSILYRILPIQQYLEPVYFYIYTLFGLQAVYVIALYVTSWLLSGTWLSGLLAACWYITNRVDTTRVEFTIPLRENWALPFFAVQVAAITYLLRPHLQPLQERLTLLAVFVATFLFSLTWQFNQFMMLIQALALFILDCFDMLPTAKVTWLYIIQISGLLLVCVLQFFNSMILGSLLLSFNASVLLARMIQKNLKTGGFLNRLGKLILHVLLVLCLTLLINKFIKKILNLESDEHIFKFLKAKFGFGATRDFDANLYLCEEAFGLLPLNTFSRLSDTLLFCIYMFVLFLMTVAAVIVAFRNLSGSNQIQLMGEMEERTVTLKPDAAYNLIHTVLFGCLALSTMRMKYLWTSHMCVFASFGLCSTEIWKPVLKCIRLYTPQRTRVIKYSVTITALLYISYKFWPGIMDELSELREFYDPDTVELMNWIKSNTPNTAVFAGSMQLLAGVKLCTGRTLTNHPHYEDKNLRERTKQIYQIYAKRAPEDVHRILRSFGTDYVILEDSICYERRHSRGCRLRDLLDRANGHIMDGLGENDPDLKPSLYPRFCEEIKKNLPSYTTHFTRVFQNKTFHVYKLAKHK</sequence>
<evidence type="ECO:0000256" key="9">
    <source>
        <dbReference type="SAM" id="Phobius"/>
    </source>
</evidence>
<feature type="transmembrane region" description="Helical" evidence="9">
    <location>
        <begin position="243"/>
        <end position="260"/>
    </location>
</feature>
<comment type="similarity">
    <text evidence="2">Belongs to the dpy-19 family.</text>
</comment>
<proteinExistence type="inferred from homology"/>
<evidence type="ECO:0000256" key="8">
    <source>
        <dbReference type="SAM" id="MobiDB-lite"/>
    </source>
</evidence>
<keyword evidence="4 10" id="KW-0808">Transferase</keyword>
<dbReference type="PANTHER" id="PTHR31488:SF4">
    <property type="entry name" value="C-MANNOSYLTRANSFERASE DPY19L3-RELATED"/>
    <property type="match status" value="1"/>
</dbReference>
<dbReference type="PANTHER" id="PTHR31488">
    <property type="entry name" value="DPY-19-LIKE 1, LIKE (H. SAPIENS)"/>
    <property type="match status" value="1"/>
</dbReference>
<feature type="transmembrane region" description="Helical" evidence="9">
    <location>
        <begin position="215"/>
        <end position="231"/>
    </location>
</feature>
<feature type="compositionally biased region" description="Basic residues" evidence="8">
    <location>
        <begin position="1"/>
        <end position="10"/>
    </location>
</feature>
<feature type="transmembrane region" description="Helical" evidence="9">
    <location>
        <begin position="41"/>
        <end position="66"/>
    </location>
</feature>
<accession>A0A7L2YH36</accession>
<protein>
    <submittedName>
        <fullName evidence="10">D19L3 mannosyltransferase</fullName>
    </submittedName>
</protein>
<evidence type="ECO:0000256" key="7">
    <source>
        <dbReference type="ARBA" id="ARBA00023136"/>
    </source>
</evidence>
<name>A0A7L2YH36_JACJC</name>
<reference evidence="10 11" key="1">
    <citation type="submission" date="2019-09" db="EMBL/GenBank/DDBJ databases">
        <title>Bird 10,000 Genomes (B10K) Project - Family phase.</title>
        <authorList>
            <person name="Zhang G."/>
        </authorList>
    </citation>
    <scope>NUCLEOTIDE SEQUENCE [LARGE SCALE GENOMIC DNA]</scope>
    <source>
        <strain evidence="10">B10K-DU-002-59</strain>
        <tissue evidence="10">Muscle</tissue>
    </source>
</reference>
<keyword evidence="5 9" id="KW-0812">Transmembrane</keyword>
<feature type="transmembrane region" description="Helical" evidence="9">
    <location>
        <begin position="344"/>
        <end position="362"/>
    </location>
</feature>
<feature type="compositionally biased region" description="Basic and acidic residues" evidence="8">
    <location>
        <begin position="21"/>
        <end position="32"/>
    </location>
</feature>
<comment type="caution">
    <text evidence="10">The sequence shown here is derived from an EMBL/GenBank/DDBJ whole genome shotgun (WGS) entry which is preliminary data.</text>
</comment>
<evidence type="ECO:0000256" key="6">
    <source>
        <dbReference type="ARBA" id="ARBA00022989"/>
    </source>
</evidence>
<evidence type="ECO:0000256" key="3">
    <source>
        <dbReference type="ARBA" id="ARBA00022676"/>
    </source>
</evidence>
<feature type="non-terminal residue" evidence="10">
    <location>
        <position position="716"/>
    </location>
</feature>
<feature type="transmembrane region" description="Helical" evidence="9">
    <location>
        <begin position="522"/>
        <end position="540"/>
    </location>
</feature>